<sequence length="390" mass="40935">MRTRLFTGRKLQQAAELLEQAHRAERGGGSAEAERLARQAADLYGRAAGPGAAQTAGALVTVSYALRDQDRTAEAERELRAALAAGSLEPDAEALLRTALTSLLESEGRYPEAVEEIGRALVADASFAPATQARNVNAALLADLGRHREAAEQYAALVAVGRRERSSFALLAESNRLAQLTYLGEHEAVEHGAVRLKEDSARAPEPDATWTRVSANNSLAVSLALRGRHADAEELLHRAQAAIPADDTFALILHVNLVRALLGRGRTGEAHAELDAALSLADRLPALPDTDRSALGLAAATLHLAEGDPAAAERAARAGLALCPPSDRPTHRALELRTALGTAETRQGRGEATLTTALADWTEHFGPDHHGTAAARAARAALAAPAAPGP</sequence>
<comment type="caution">
    <text evidence="1">The sequence shown here is derived from an EMBL/GenBank/DDBJ whole genome shotgun (WGS) entry which is preliminary data.</text>
</comment>
<accession>A0A8G1UFY4</accession>
<organism evidence="1 2">
    <name type="scientific">Kitasatospora cineracea</name>
    <dbReference type="NCBI Taxonomy" id="88074"/>
    <lineage>
        <taxon>Bacteria</taxon>
        <taxon>Bacillati</taxon>
        <taxon>Actinomycetota</taxon>
        <taxon>Actinomycetes</taxon>
        <taxon>Kitasatosporales</taxon>
        <taxon>Streptomycetaceae</taxon>
        <taxon>Kitasatospora</taxon>
    </lineage>
</organism>
<dbReference type="EMBL" id="RJVJ01000002">
    <property type="protein sequence ID" value="ROR37566.1"/>
    <property type="molecule type" value="Genomic_DNA"/>
</dbReference>
<name>A0A8G1UFY4_9ACTN</name>
<dbReference type="Proteomes" id="UP000267408">
    <property type="component" value="Unassembled WGS sequence"/>
</dbReference>
<dbReference type="Gene3D" id="1.25.40.10">
    <property type="entry name" value="Tetratricopeptide repeat domain"/>
    <property type="match status" value="2"/>
</dbReference>
<gene>
    <name evidence="1" type="ORF">EDD39_5715</name>
</gene>
<dbReference type="SUPFAM" id="SSF48452">
    <property type="entry name" value="TPR-like"/>
    <property type="match status" value="2"/>
</dbReference>
<proteinExistence type="predicted"/>
<protein>
    <recommendedName>
        <fullName evidence="3">Tetratricopeptide repeat protein</fullName>
    </recommendedName>
</protein>
<evidence type="ECO:0000313" key="2">
    <source>
        <dbReference type="Proteomes" id="UP000267408"/>
    </source>
</evidence>
<evidence type="ECO:0000313" key="1">
    <source>
        <dbReference type="EMBL" id="ROR37566.1"/>
    </source>
</evidence>
<dbReference type="InterPro" id="IPR011990">
    <property type="entry name" value="TPR-like_helical_dom_sf"/>
</dbReference>
<dbReference type="RefSeq" id="WP_162870237.1">
    <property type="nucleotide sequence ID" value="NZ_RJVJ01000002.1"/>
</dbReference>
<reference evidence="1 2" key="1">
    <citation type="submission" date="2018-11" db="EMBL/GenBank/DDBJ databases">
        <title>Sequencing the genomes of 1000 actinobacteria strains.</title>
        <authorList>
            <person name="Klenk H.-P."/>
        </authorList>
    </citation>
    <scope>NUCLEOTIDE SEQUENCE [LARGE SCALE GENOMIC DNA]</scope>
    <source>
        <strain evidence="1 2">DSM 44780</strain>
    </source>
</reference>
<dbReference type="AlphaFoldDB" id="A0A8G1UFY4"/>
<evidence type="ECO:0008006" key="3">
    <source>
        <dbReference type="Google" id="ProtNLM"/>
    </source>
</evidence>